<keyword evidence="2" id="KW-0677">Repeat</keyword>
<proteinExistence type="predicted"/>
<feature type="domain" description="SH3" evidence="5">
    <location>
        <begin position="509"/>
        <end position="568"/>
    </location>
</feature>
<reference evidence="6 7" key="1">
    <citation type="submission" date="2020-08" db="EMBL/GenBank/DDBJ databases">
        <authorList>
            <person name="Hejnol A."/>
        </authorList>
    </citation>
    <scope>NUCLEOTIDE SEQUENCE [LARGE SCALE GENOMIC DNA]</scope>
</reference>
<dbReference type="PRINTS" id="PR00452">
    <property type="entry name" value="SH3DOMAIN"/>
</dbReference>
<keyword evidence="7" id="KW-1185">Reference proteome</keyword>
<comment type="caution">
    <text evidence="6">The sequence shown here is derived from an EMBL/GenBank/DDBJ whole genome shotgun (WGS) entry which is preliminary data.</text>
</comment>
<dbReference type="SUPFAM" id="SSF50044">
    <property type="entry name" value="SH3-domain"/>
    <property type="match status" value="3"/>
</dbReference>
<dbReference type="PANTHER" id="PTHR14167:SF116">
    <property type="entry name" value="CAP, ISOFORM AC"/>
    <property type="match status" value="1"/>
</dbReference>
<dbReference type="SMART" id="SM00326">
    <property type="entry name" value="SH3"/>
    <property type="match status" value="3"/>
</dbReference>
<feature type="region of interest" description="Disordered" evidence="4">
    <location>
        <begin position="247"/>
        <end position="331"/>
    </location>
</feature>
<evidence type="ECO:0000256" key="4">
    <source>
        <dbReference type="SAM" id="MobiDB-lite"/>
    </source>
</evidence>
<dbReference type="AlphaFoldDB" id="A0A7I8W7Y9"/>
<dbReference type="FunFam" id="2.30.30.40:FF:000001">
    <property type="entry name" value="Sorbin and SH3 domain-containing protein 1 isoform 2"/>
    <property type="match status" value="1"/>
</dbReference>
<dbReference type="CDD" id="cd11781">
    <property type="entry name" value="SH3_Sorbs_1"/>
    <property type="match status" value="1"/>
</dbReference>
<dbReference type="PANTHER" id="PTHR14167">
    <property type="entry name" value="SH3 DOMAIN-CONTAINING"/>
    <property type="match status" value="1"/>
</dbReference>
<dbReference type="InterPro" id="IPR036028">
    <property type="entry name" value="SH3-like_dom_sf"/>
</dbReference>
<feature type="compositionally biased region" description="Basic and acidic residues" evidence="4">
    <location>
        <begin position="320"/>
        <end position="331"/>
    </location>
</feature>
<evidence type="ECO:0000313" key="6">
    <source>
        <dbReference type="EMBL" id="CAD5123074.1"/>
    </source>
</evidence>
<feature type="compositionally biased region" description="Polar residues" evidence="4">
    <location>
        <begin position="591"/>
        <end position="605"/>
    </location>
</feature>
<dbReference type="OrthoDB" id="19092at2759"/>
<dbReference type="Gene3D" id="2.30.30.40">
    <property type="entry name" value="SH3 Domains"/>
    <property type="match status" value="3"/>
</dbReference>
<feature type="compositionally biased region" description="Basic and acidic residues" evidence="4">
    <location>
        <begin position="278"/>
        <end position="306"/>
    </location>
</feature>
<dbReference type="Pfam" id="PF00018">
    <property type="entry name" value="SH3_1"/>
    <property type="match status" value="2"/>
</dbReference>
<accession>A0A7I8W7Y9</accession>
<dbReference type="InterPro" id="IPR050384">
    <property type="entry name" value="Endophilin_SH3RF"/>
</dbReference>
<evidence type="ECO:0000256" key="2">
    <source>
        <dbReference type="ARBA" id="ARBA00022737"/>
    </source>
</evidence>
<evidence type="ECO:0000256" key="1">
    <source>
        <dbReference type="ARBA" id="ARBA00022443"/>
    </source>
</evidence>
<feature type="domain" description="SH3" evidence="5">
    <location>
        <begin position="440"/>
        <end position="499"/>
    </location>
</feature>
<feature type="domain" description="SH3" evidence="5">
    <location>
        <begin position="660"/>
        <end position="721"/>
    </location>
</feature>
<sequence>MLLINKKDLVEQFIPVVKSLKDFQFRRRSHSHEHERKQTYKGYTKNFDSSCSLLNDVDDFYTSRANLTLRQTQENSSWKPADVTAKKEVYTNSPRSIYEYEPGKSSIADKEPSITRSKLSTAPAPLIIKKKSKLYNPPLEKISDKVQYKDNKSETRIRKSNRSPSPVDLMEAKQLYRQIQQGGDIPMNGLRFPAPDRKKATEVHKVYDVVDILVNVVCMTHVRLEKPPSRPPPPTVSYESVKHVDLRRSRSLPSRRSAAERLGVKPKMPASHRVLRTKSSDSYDSTDEHEFSSVETRQHLRSELRVDAGYNRNGVPSLSRQERDEENARRKERVEKIMVEERRKRMIKEQLEREDRRHSDNYTKPNYWLNLGGLADDDLEDENNNFFSKPLYVARDLNDVKKKECSNRSKEKSPIHLDRYNDQRRLSDGLERPSKCSQYKIRGKAKAKYNFTAQNQKELSFRKGDTIYILREIDHNWTEGERHGRVGIFPTNYIEILTSLNDATTRVLNAEGEAEVIYNFRPQTFVELPLRKGDIVKLIRRVDENWWEGRLGKSQGIFPCSYVKVIFEPSTPLATPTASQAPTPVPGSRPFSPTSSVPTIPTAPQSPNPLDHIDFDYCYEKNLSYADFMTEATAKKAFSEAPSSSNRYNSLDYDKRTCDAKSDVYRAMYTYIPRNDDELELREGDIIKMTEICNDGWMVGYCQRTNQFGTFPGNYVHPVHI</sequence>
<evidence type="ECO:0000256" key="3">
    <source>
        <dbReference type="PROSITE-ProRule" id="PRU00192"/>
    </source>
</evidence>
<protein>
    <submittedName>
        <fullName evidence="6">DgyrCDS11452</fullName>
    </submittedName>
</protein>
<dbReference type="PROSITE" id="PS50002">
    <property type="entry name" value="SH3"/>
    <property type="match status" value="3"/>
</dbReference>
<gene>
    <name evidence="6" type="ORF">DGYR_LOCUS10799</name>
</gene>
<feature type="compositionally biased region" description="Polar residues" evidence="4">
    <location>
        <begin position="573"/>
        <end position="582"/>
    </location>
</feature>
<dbReference type="PRINTS" id="PR00499">
    <property type="entry name" value="P67PHOX"/>
</dbReference>
<evidence type="ECO:0000259" key="5">
    <source>
        <dbReference type="PROSITE" id="PS50002"/>
    </source>
</evidence>
<dbReference type="Proteomes" id="UP000549394">
    <property type="component" value="Unassembled WGS sequence"/>
</dbReference>
<keyword evidence="1 3" id="KW-0728">SH3 domain</keyword>
<dbReference type="Pfam" id="PF14604">
    <property type="entry name" value="SH3_9"/>
    <property type="match status" value="1"/>
</dbReference>
<name>A0A7I8W7Y9_9ANNE</name>
<organism evidence="6 7">
    <name type="scientific">Dimorphilus gyrociliatus</name>
    <dbReference type="NCBI Taxonomy" id="2664684"/>
    <lineage>
        <taxon>Eukaryota</taxon>
        <taxon>Metazoa</taxon>
        <taxon>Spiralia</taxon>
        <taxon>Lophotrochozoa</taxon>
        <taxon>Annelida</taxon>
        <taxon>Polychaeta</taxon>
        <taxon>Polychaeta incertae sedis</taxon>
        <taxon>Dinophilidae</taxon>
        <taxon>Dimorphilus</taxon>
    </lineage>
</organism>
<dbReference type="InterPro" id="IPR001452">
    <property type="entry name" value="SH3_domain"/>
</dbReference>
<dbReference type="EMBL" id="CAJFCJ010000019">
    <property type="protein sequence ID" value="CAD5123074.1"/>
    <property type="molecule type" value="Genomic_DNA"/>
</dbReference>
<evidence type="ECO:0000313" key="7">
    <source>
        <dbReference type="Proteomes" id="UP000549394"/>
    </source>
</evidence>
<feature type="region of interest" description="Disordered" evidence="4">
    <location>
        <begin position="573"/>
        <end position="605"/>
    </location>
</feature>